<organism evidence="1 2">
    <name type="scientific">Paramecium primaurelia</name>
    <dbReference type="NCBI Taxonomy" id="5886"/>
    <lineage>
        <taxon>Eukaryota</taxon>
        <taxon>Sar</taxon>
        <taxon>Alveolata</taxon>
        <taxon>Ciliophora</taxon>
        <taxon>Intramacronucleata</taxon>
        <taxon>Oligohymenophorea</taxon>
        <taxon>Peniculida</taxon>
        <taxon>Parameciidae</taxon>
        <taxon>Paramecium</taxon>
    </lineage>
</organism>
<name>A0A8S1LPK7_PARPR</name>
<keyword evidence="2" id="KW-1185">Reference proteome</keyword>
<evidence type="ECO:0000313" key="1">
    <source>
        <dbReference type="EMBL" id="CAD8067303.1"/>
    </source>
</evidence>
<reference evidence="1" key="1">
    <citation type="submission" date="2021-01" db="EMBL/GenBank/DDBJ databases">
        <authorList>
            <consortium name="Genoscope - CEA"/>
            <person name="William W."/>
        </authorList>
    </citation>
    <scope>NUCLEOTIDE SEQUENCE</scope>
</reference>
<dbReference type="EMBL" id="CAJJDM010000039">
    <property type="protein sequence ID" value="CAD8067303.1"/>
    <property type="molecule type" value="Genomic_DNA"/>
</dbReference>
<comment type="caution">
    <text evidence="1">The sequence shown here is derived from an EMBL/GenBank/DDBJ whole genome shotgun (WGS) entry which is preliminary data.</text>
</comment>
<gene>
    <name evidence="1" type="ORF">PPRIM_AZ9-3.1.T0400213</name>
</gene>
<accession>A0A8S1LPK7</accession>
<evidence type="ECO:0000313" key="2">
    <source>
        <dbReference type="Proteomes" id="UP000688137"/>
    </source>
</evidence>
<sequence length="64" mass="7539">MSQQKQTVFNYNNEEIGGCLMLMYDSHDEVDKFNQNLQDSQIQLLKTTTKMQSIQLQNNQNIKK</sequence>
<dbReference type="Proteomes" id="UP000688137">
    <property type="component" value="Unassembled WGS sequence"/>
</dbReference>
<dbReference type="AlphaFoldDB" id="A0A8S1LPK7"/>
<protein>
    <submittedName>
        <fullName evidence="1">Uncharacterized protein</fullName>
    </submittedName>
</protein>
<proteinExistence type="predicted"/>